<comment type="caution">
    <text evidence="2">The sequence shown here is derived from an EMBL/GenBank/DDBJ whole genome shotgun (WGS) entry which is preliminary data.</text>
</comment>
<organism evidence="2 3">
    <name type="scientific">Psilocybe cyanescens</name>
    <dbReference type="NCBI Taxonomy" id="93625"/>
    <lineage>
        <taxon>Eukaryota</taxon>
        <taxon>Fungi</taxon>
        <taxon>Dikarya</taxon>
        <taxon>Basidiomycota</taxon>
        <taxon>Agaricomycotina</taxon>
        <taxon>Agaricomycetes</taxon>
        <taxon>Agaricomycetidae</taxon>
        <taxon>Agaricales</taxon>
        <taxon>Agaricineae</taxon>
        <taxon>Strophariaceae</taxon>
        <taxon>Psilocybe</taxon>
    </lineage>
</organism>
<gene>
    <name evidence="2" type="ORF">CVT25_005050</name>
</gene>
<feature type="transmembrane region" description="Helical" evidence="1">
    <location>
        <begin position="87"/>
        <end position="106"/>
    </location>
</feature>
<sequence>MLRPDIPIPVNVQENAISSNLNGSMLLNFLMDMEMLPCLGTIVLGDFGSIDTFSPGMCAGLLVATTVLNVKISPITSDANANLGNNITSALALVSLGTTVTTTFIIGYKIHSVSRIHAAAYSLALLLYAIDAVVPSFEALGSPMGEASYYITVIVPVVTGMASTILVARIATNDNHTIASSTITHISGLQFESQKKSGSGCSGDAIGGDISISVHADDAELRPVIKVKRESSTDATVGDNQV</sequence>
<dbReference type="InParanoid" id="A0A409XBK9"/>
<accession>A0A409XBK9</accession>
<reference evidence="2 3" key="1">
    <citation type="journal article" date="2018" name="Evol. Lett.">
        <title>Horizontal gene cluster transfer increased hallucinogenic mushroom diversity.</title>
        <authorList>
            <person name="Reynolds H.T."/>
            <person name="Vijayakumar V."/>
            <person name="Gluck-Thaler E."/>
            <person name="Korotkin H.B."/>
            <person name="Matheny P.B."/>
            <person name="Slot J.C."/>
        </authorList>
    </citation>
    <scope>NUCLEOTIDE SEQUENCE [LARGE SCALE GENOMIC DNA]</scope>
    <source>
        <strain evidence="2 3">2631</strain>
    </source>
</reference>
<proteinExistence type="predicted"/>
<evidence type="ECO:0000313" key="2">
    <source>
        <dbReference type="EMBL" id="PPQ88152.1"/>
    </source>
</evidence>
<keyword evidence="1" id="KW-1133">Transmembrane helix</keyword>
<dbReference type="Proteomes" id="UP000283269">
    <property type="component" value="Unassembled WGS sequence"/>
</dbReference>
<protein>
    <submittedName>
        <fullName evidence="2">Uncharacterized protein</fullName>
    </submittedName>
</protein>
<feature type="transmembrane region" description="Helical" evidence="1">
    <location>
        <begin position="118"/>
        <end position="137"/>
    </location>
</feature>
<feature type="transmembrane region" description="Helical" evidence="1">
    <location>
        <begin position="149"/>
        <end position="168"/>
    </location>
</feature>
<dbReference type="EMBL" id="NHYD01002140">
    <property type="protein sequence ID" value="PPQ88152.1"/>
    <property type="molecule type" value="Genomic_DNA"/>
</dbReference>
<evidence type="ECO:0000313" key="3">
    <source>
        <dbReference type="Proteomes" id="UP000283269"/>
    </source>
</evidence>
<dbReference type="AlphaFoldDB" id="A0A409XBK9"/>
<name>A0A409XBK9_PSICY</name>
<dbReference type="OrthoDB" id="2878498at2759"/>
<keyword evidence="1" id="KW-0812">Transmembrane</keyword>
<keyword evidence="1" id="KW-0472">Membrane</keyword>
<keyword evidence="3" id="KW-1185">Reference proteome</keyword>
<evidence type="ECO:0000256" key="1">
    <source>
        <dbReference type="SAM" id="Phobius"/>
    </source>
</evidence>